<sequence>FERNYLDKHAAVQRTATALLKAGIPVLAAPLLHHRDD</sequence>
<dbReference type="AlphaFoldDB" id="X1U1X9"/>
<accession>X1U1X9</accession>
<name>X1U1X9_9ZZZZ</name>
<reference evidence="1" key="1">
    <citation type="journal article" date="2014" name="Front. Microbiol.">
        <title>High frequency of phylogenetically diverse reductive dehalogenase-homologous genes in deep subseafloor sedimentary metagenomes.</title>
        <authorList>
            <person name="Kawai M."/>
            <person name="Futagami T."/>
            <person name="Toyoda A."/>
            <person name="Takaki Y."/>
            <person name="Nishi S."/>
            <person name="Hori S."/>
            <person name="Arai W."/>
            <person name="Tsubouchi T."/>
            <person name="Morono Y."/>
            <person name="Uchiyama I."/>
            <person name="Ito T."/>
            <person name="Fujiyama A."/>
            <person name="Inagaki F."/>
            <person name="Takami H."/>
        </authorList>
    </citation>
    <scope>NUCLEOTIDE SEQUENCE</scope>
    <source>
        <strain evidence="1">Expedition CK06-06</strain>
    </source>
</reference>
<feature type="non-terminal residue" evidence="1">
    <location>
        <position position="1"/>
    </location>
</feature>
<evidence type="ECO:0000313" key="1">
    <source>
        <dbReference type="EMBL" id="GAI97626.1"/>
    </source>
</evidence>
<protein>
    <submittedName>
        <fullName evidence="1">Uncharacterized protein</fullName>
    </submittedName>
</protein>
<proteinExistence type="predicted"/>
<organism evidence="1">
    <name type="scientific">marine sediment metagenome</name>
    <dbReference type="NCBI Taxonomy" id="412755"/>
    <lineage>
        <taxon>unclassified sequences</taxon>
        <taxon>metagenomes</taxon>
        <taxon>ecological metagenomes</taxon>
    </lineage>
</organism>
<comment type="caution">
    <text evidence="1">The sequence shown here is derived from an EMBL/GenBank/DDBJ whole genome shotgun (WGS) entry which is preliminary data.</text>
</comment>
<gene>
    <name evidence="1" type="ORF">S12H4_29464</name>
</gene>
<dbReference type="EMBL" id="BARW01016998">
    <property type="protein sequence ID" value="GAI97626.1"/>
    <property type="molecule type" value="Genomic_DNA"/>
</dbReference>